<dbReference type="PANTHER" id="PTHR23294">
    <property type="entry name" value="ET TRANSLATION PRODUCT-RELATED"/>
    <property type="match status" value="1"/>
</dbReference>
<gene>
    <name evidence="6" type="ORF">ACHAWO_002470</name>
</gene>
<feature type="transmembrane region" description="Helical" evidence="5">
    <location>
        <begin position="21"/>
        <end position="45"/>
    </location>
</feature>
<feature type="transmembrane region" description="Helical" evidence="5">
    <location>
        <begin position="83"/>
        <end position="105"/>
    </location>
</feature>
<evidence type="ECO:0000256" key="5">
    <source>
        <dbReference type="SAM" id="Phobius"/>
    </source>
</evidence>
<dbReference type="SUPFAM" id="SSF103473">
    <property type="entry name" value="MFS general substrate transporter"/>
    <property type="match status" value="1"/>
</dbReference>
<feature type="transmembrane region" description="Helical" evidence="5">
    <location>
        <begin position="57"/>
        <end position="76"/>
    </location>
</feature>
<comment type="caution">
    <text evidence="6">The sequence shown here is derived from an EMBL/GenBank/DDBJ whole genome shotgun (WGS) entry which is preliminary data.</text>
</comment>
<evidence type="ECO:0000256" key="1">
    <source>
        <dbReference type="ARBA" id="ARBA00004141"/>
    </source>
</evidence>
<organism evidence="6 7">
    <name type="scientific">Cyclotella atomus</name>
    <dbReference type="NCBI Taxonomy" id="382360"/>
    <lineage>
        <taxon>Eukaryota</taxon>
        <taxon>Sar</taxon>
        <taxon>Stramenopiles</taxon>
        <taxon>Ochrophyta</taxon>
        <taxon>Bacillariophyta</taxon>
        <taxon>Coscinodiscophyceae</taxon>
        <taxon>Thalassiosirophycidae</taxon>
        <taxon>Stephanodiscales</taxon>
        <taxon>Stephanodiscaceae</taxon>
        <taxon>Cyclotella</taxon>
    </lineage>
</organism>
<dbReference type="InterPro" id="IPR010291">
    <property type="entry name" value="Ion_channel_UNC-93"/>
</dbReference>
<dbReference type="InterPro" id="IPR051617">
    <property type="entry name" value="UNC-93-like_regulator"/>
</dbReference>
<keyword evidence="2 5" id="KW-0812">Transmembrane</keyword>
<accession>A0ABD3QT60</accession>
<evidence type="ECO:0000256" key="2">
    <source>
        <dbReference type="ARBA" id="ARBA00022692"/>
    </source>
</evidence>
<reference evidence="6 7" key="1">
    <citation type="submission" date="2024-10" db="EMBL/GenBank/DDBJ databases">
        <title>Updated reference genomes for cyclostephanoid diatoms.</title>
        <authorList>
            <person name="Roberts W.R."/>
            <person name="Alverson A.J."/>
        </authorList>
    </citation>
    <scope>NUCLEOTIDE SEQUENCE [LARGE SCALE GENOMIC DNA]</scope>
    <source>
        <strain evidence="6 7">AJA010-31</strain>
    </source>
</reference>
<name>A0ABD3QT60_9STRA</name>
<dbReference type="AlphaFoldDB" id="A0ABD3QT60"/>
<keyword evidence="4 5" id="KW-0472">Membrane</keyword>
<dbReference type="Proteomes" id="UP001530400">
    <property type="component" value="Unassembled WGS sequence"/>
</dbReference>
<evidence type="ECO:0000313" key="7">
    <source>
        <dbReference type="Proteomes" id="UP001530400"/>
    </source>
</evidence>
<sequence>MFTRIDNFLAHHTPSWYRTPTIQTITLGLVFFWVFAAFTTIQFYAASTYGADLAADSVSAVYFCFTVSCLVAPSVVNKFGCRVTMFFGVLAYASLVLTSLIYFLYGGPDVIWSRRMVVAGGAILGCGASLLWTSQGRSLLQYASKAEELNDLDYAHDTSNKKSKTQTGRLMGLFWSIFQCSALVGGAVSFRYFNKKPEGSAALYGLFLGFILIGALFTQFLLPPSMLKGIELSNKIQHVKSTSCASLSEQTPLMFNVDSGYTDEQVPTVSDGVDESNQNWTEEARGTFQLFSTKRMACLLLLFFYTGFNQPYQQATFGNRFFTRRTIGAELIIFHLMEILGAIVVGRFLDDDKQDERTPNQSLCKKARAKLCLGSFLIINSVGNILAAVQEYNAKHGASSTAHDISSVTVIPPSFAFAFWGFADAQIQVYSYWLIGGFYDSGHDHARAVGFYKLVQSFGTSVGYYFIPVSRLAEVSQLLVSSLLFVIGTGLAFAQLPP</sequence>
<evidence type="ECO:0000313" key="6">
    <source>
        <dbReference type="EMBL" id="KAL3803462.1"/>
    </source>
</evidence>
<dbReference type="InterPro" id="IPR036259">
    <property type="entry name" value="MFS_trans_sf"/>
</dbReference>
<dbReference type="PANTHER" id="PTHR23294:SF59">
    <property type="entry name" value="UNC93-LIKE PROTEIN C922.05C"/>
    <property type="match status" value="1"/>
</dbReference>
<feature type="transmembrane region" description="Helical" evidence="5">
    <location>
        <begin position="475"/>
        <end position="494"/>
    </location>
</feature>
<dbReference type="EMBL" id="JALLPJ020000068">
    <property type="protein sequence ID" value="KAL3803462.1"/>
    <property type="molecule type" value="Genomic_DNA"/>
</dbReference>
<feature type="transmembrane region" description="Helical" evidence="5">
    <location>
        <begin position="371"/>
        <end position="389"/>
    </location>
</feature>
<keyword evidence="7" id="KW-1185">Reference proteome</keyword>
<dbReference type="Pfam" id="PF05978">
    <property type="entry name" value="UNC-93"/>
    <property type="match status" value="2"/>
</dbReference>
<comment type="subcellular location">
    <subcellularLocation>
        <location evidence="1">Membrane</location>
        <topology evidence="1">Multi-pass membrane protein</topology>
    </subcellularLocation>
</comment>
<feature type="transmembrane region" description="Helical" evidence="5">
    <location>
        <begin position="170"/>
        <end position="190"/>
    </location>
</feature>
<dbReference type="GO" id="GO:0016020">
    <property type="term" value="C:membrane"/>
    <property type="evidence" value="ECO:0007669"/>
    <property type="project" value="UniProtKB-SubCell"/>
</dbReference>
<evidence type="ECO:0000256" key="3">
    <source>
        <dbReference type="ARBA" id="ARBA00022989"/>
    </source>
</evidence>
<proteinExistence type="predicted"/>
<dbReference type="Gene3D" id="1.20.1250.20">
    <property type="entry name" value="MFS general substrate transporter like domains"/>
    <property type="match status" value="1"/>
</dbReference>
<keyword evidence="3 5" id="KW-1133">Transmembrane helix</keyword>
<feature type="transmembrane region" description="Helical" evidence="5">
    <location>
        <begin position="202"/>
        <end position="222"/>
    </location>
</feature>
<evidence type="ECO:0000256" key="4">
    <source>
        <dbReference type="ARBA" id="ARBA00023136"/>
    </source>
</evidence>
<protein>
    <submittedName>
        <fullName evidence="6">Uncharacterized protein</fullName>
    </submittedName>
</protein>
<feature type="transmembrane region" description="Helical" evidence="5">
    <location>
        <begin position="332"/>
        <end position="350"/>
    </location>
</feature>